<evidence type="ECO:0000256" key="1">
    <source>
        <dbReference type="SAM" id="Coils"/>
    </source>
</evidence>
<reference evidence="4" key="1">
    <citation type="thesis" date="2020" institute="ProQuest LLC" country="789 East Eisenhower Parkway, Ann Arbor, MI, USA">
        <title>Comparative Genomics and Chromosome Evolution.</title>
        <authorList>
            <person name="Mudd A.B."/>
        </authorList>
    </citation>
    <scope>NUCLEOTIDE SEQUENCE</scope>
    <source>
        <strain evidence="4">237g6f4</strain>
        <tissue evidence="4">Blood</tissue>
    </source>
</reference>
<dbReference type="EMBL" id="WNYA01000006">
    <property type="protein sequence ID" value="KAG8565125.1"/>
    <property type="molecule type" value="Genomic_DNA"/>
</dbReference>
<dbReference type="Pfam" id="PF00595">
    <property type="entry name" value="PDZ"/>
    <property type="match status" value="1"/>
</dbReference>
<keyword evidence="1" id="KW-0175">Coiled coil</keyword>
<gene>
    <name evidence="4" type="ORF">GDO81_012722</name>
</gene>
<dbReference type="GO" id="GO:0061178">
    <property type="term" value="P:regulation of insulin secretion involved in cellular response to glucose stimulus"/>
    <property type="evidence" value="ECO:0007669"/>
    <property type="project" value="TreeGrafter"/>
</dbReference>
<dbReference type="SUPFAM" id="SSF47473">
    <property type="entry name" value="EF-hand"/>
    <property type="match status" value="1"/>
</dbReference>
<keyword evidence="5" id="KW-1185">Reference proteome</keyword>
<dbReference type="GO" id="GO:0019905">
    <property type="term" value="F:syntaxin binding"/>
    <property type="evidence" value="ECO:0007669"/>
    <property type="project" value="TreeGrafter"/>
</dbReference>
<dbReference type="GO" id="GO:0031410">
    <property type="term" value="C:cytoplasmic vesicle"/>
    <property type="evidence" value="ECO:0007669"/>
    <property type="project" value="TreeGrafter"/>
</dbReference>
<protein>
    <recommendedName>
        <fullName evidence="3">PDZ domain-containing protein</fullName>
    </recommendedName>
</protein>
<dbReference type="SMART" id="SM00228">
    <property type="entry name" value="PDZ"/>
    <property type="match status" value="1"/>
</dbReference>
<accession>A0AAV7B051</accession>
<dbReference type="InterPro" id="IPR051342">
    <property type="entry name" value="PDZ_scaffold"/>
</dbReference>
<evidence type="ECO:0000313" key="5">
    <source>
        <dbReference type="Proteomes" id="UP000824782"/>
    </source>
</evidence>
<dbReference type="GO" id="GO:0008286">
    <property type="term" value="P:insulin receptor signaling pathway"/>
    <property type="evidence" value="ECO:0007669"/>
    <property type="project" value="TreeGrafter"/>
</dbReference>
<feature type="domain" description="PDZ" evidence="3">
    <location>
        <begin position="34"/>
        <end position="107"/>
    </location>
</feature>
<dbReference type="InterPro" id="IPR011992">
    <property type="entry name" value="EF-hand-dom_pair"/>
</dbReference>
<dbReference type="Gene3D" id="1.10.238.10">
    <property type="entry name" value="EF-hand"/>
    <property type="match status" value="1"/>
</dbReference>
<feature type="region of interest" description="Disordered" evidence="2">
    <location>
        <begin position="124"/>
        <end position="189"/>
    </location>
</feature>
<evidence type="ECO:0000313" key="4">
    <source>
        <dbReference type="EMBL" id="KAG8565125.1"/>
    </source>
</evidence>
<feature type="coiled-coil region" evidence="1">
    <location>
        <begin position="290"/>
        <end position="324"/>
    </location>
</feature>
<dbReference type="PANTHER" id="PTHR19964:SF16">
    <property type="entry name" value="SYNTAXIN-BINDING PROTEIN 4"/>
    <property type="match status" value="1"/>
</dbReference>
<sequence length="328" mass="35981">AALGSFRRESSAAVGEVLYSSVVMATAVDISEDIIQTISIKKETSLGLSLAGGISTAEGPLIQIKSLIPGGDCHKDGRLRAGDRLVSVNREPLIGVSCEEAKSILNRVKLRKCSFWDISFIRSDGEHSDSASSTATSHLLPKMSSTPNSSTSNPPSQSGNLKERRGSAEDASLPGHHQGHNQPKGISLRPDVRLKVDKLEMALRYLGINLTPEQRESMRSHMDLDADETVCYGDFIQVAKEMLKLQLEEGDLGQYIMTGEDNRFIDSVTSQIQSINLSHTDDMSRMRSERDDLCGHIKSLKEQLQESEKRNTQLSAELRNVQKVSGDM</sequence>
<feature type="non-terminal residue" evidence="4">
    <location>
        <position position="1"/>
    </location>
</feature>
<feature type="compositionally biased region" description="Low complexity" evidence="2">
    <location>
        <begin position="130"/>
        <end position="156"/>
    </location>
</feature>
<name>A0AAV7B051_ENGPU</name>
<dbReference type="CDD" id="cd06698">
    <property type="entry name" value="PDZ1_hSTXBP4-PDZ2_GgSTXBP4-like"/>
    <property type="match status" value="1"/>
</dbReference>
<comment type="caution">
    <text evidence="4">The sequence shown here is derived from an EMBL/GenBank/DDBJ whole genome shotgun (WGS) entry which is preliminary data.</text>
</comment>
<organism evidence="4 5">
    <name type="scientific">Engystomops pustulosus</name>
    <name type="common">Tungara frog</name>
    <name type="synonym">Physalaemus pustulosus</name>
    <dbReference type="NCBI Taxonomy" id="76066"/>
    <lineage>
        <taxon>Eukaryota</taxon>
        <taxon>Metazoa</taxon>
        <taxon>Chordata</taxon>
        <taxon>Craniata</taxon>
        <taxon>Vertebrata</taxon>
        <taxon>Euteleostomi</taxon>
        <taxon>Amphibia</taxon>
        <taxon>Batrachia</taxon>
        <taxon>Anura</taxon>
        <taxon>Neobatrachia</taxon>
        <taxon>Hyloidea</taxon>
        <taxon>Leptodactylidae</taxon>
        <taxon>Leiuperinae</taxon>
        <taxon>Engystomops</taxon>
    </lineage>
</organism>
<dbReference type="PROSITE" id="PS50106">
    <property type="entry name" value="PDZ"/>
    <property type="match status" value="1"/>
</dbReference>
<proteinExistence type="predicted"/>
<dbReference type="InterPro" id="IPR036034">
    <property type="entry name" value="PDZ_sf"/>
</dbReference>
<evidence type="ECO:0000256" key="2">
    <source>
        <dbReference type="SAM" id="MobiDB-lite"/>
    </source>
</evidence>
<dbReference type="Proteomes" id="UP000824782">
    <property type="component" value="Unassembled WGS sequence"/>
</dbReference>
<dbReference type="AlphaFoldDB" id="A0AAV7B051"/>
<dbReference type="PANTHER" id="PTHR19964">
    <property type="entry name" value="MULTIPLE PDZ DOMAIN PROTEIN"/>
    <property type="match status" value="1"/>
</dbReference>
<dbReference type="SUPFAM" id="SSF50156">
    <property type="entry name" value="PDZ domain-like"/>
    <property type="match status" value="1"/>
</dbReference>
<dbReference type="InterPro" id="IPR001478">
    <property type="entry name" value="PDZ"/>
</dbReference>
<evidence type="ECO:0000259" key="3">
    <source>
        <dbReference type="PROSITE" id="PS50106"/>
    </source>
</evidence>
<dbReference type="Gene3D" id="2.30.42.10">
    <property type="match status" value="1"/>
</dbReference>